<gene>
    <name evidence="1" type="ORF">MANAM107_06530</name>
</gene>
<dbReference type="InterPro" id="IPR006439">
    <property type="entry name" value="HAD-SF_hydro_IA"/>
</dbReference>
<protein>
    <recommendedName>
        <fullName evidence="3">Hydrolase</fullName>
    </recommendedName>
</protein>
<dbReference type="Pfam" id="PF00702">
    <property type="entry name" value="Hydrolase"/>
    <property type="match status" value="1"/>
</dbReference>
<proteinExistence type="predicted"/>
<keyword evidence="2" id="KW-1185">Reference proteome</keyword>
<evidence type="ECO:0000313" key="2">
    <source>
        <dbReference type="Proteomes" id="UP000824496"/>
    </source>
</evidence>
<dbReference type="SFLD" id="SFLDS00003">
    <property type="entry name" value="Haloacid_Dehalogenase"/>
    <property type="match status" value="1"/>
</dbReference>
<dbReference type="PRINTS" id="PR00413">
    <property type="entry name" value="HADHALOGNASE"/>
</dbReference>
<sequence>MRAVLLDADGVLQLIGTPWEQALAAGGGPSFARALLDEEVDALEGREDLRDLLARLVERLGLEAGTEELLDLWWRATPDPTAWQVVRDLRASGYLTVLATNQQHERRDWMRTVLGYDGLCDLDAYSCEVGAAKPSPDFFHRVLALAGVSAEQALFVDDNAENISVAQSLGIRSIHHPADAGGRVLRRELAEELGRAQPPVRPEA</sequence>
<dbReference type="PANTHER" id="PTHR43611">
    <property type="entry name" value="ALPHA-D-GLUCOSE 1-PHOSPHATE PHOSPHATASE"/>
    <property type="match status" value="1"/>
</dbReference>
<dbReference type="InterPro" id="IPR023214">
    <property type="entry name" value="HAD_sf"/>
</dbReference>
<evidence type="ECO:0008006" key="3">
    <source>
        <dbReference type="Google" id="ProtNLM"/>
    </source>
</evidence>
<dbReference type="PANTHER" id="PTHR43611:SF3">
    <property type="entry name" value="FLAVIN MONONUCLEOTIDE HYDROLASE 1, CHLOROPLATIC"/>
    <property type="match status" value="1"/>
</dbReference>
<evidence type="ECO:0000313" key="1">
    <source>
        <dbReference type="EMBL" id="BDA63819.1"/>
    </source>
</evidence>
<dbReference type="Proteomes" id="UP000824496">
    <property type="component" value="Chromosome"/>
</dbReference>
<dbReference type="InterPro" id="IPR036412">
    <property type="entry name" value="HAD-like_sf"/>
</dbReference>
<name>A0ABM7U8K3_9ACTO</name>
<dbReference type="SUPFAM" id="SSF56784">
    <property type="entry name" value="HAD-like"/>
    <property type="match status" value="1"/>
</dbReference>
<accession>A0ABM7U8K3</accession>
<dbReference type="EMBL" id="AP025017">
    <property type="protein sequence ID" value="BDA63819.1"/>
    <property type="molecule type" value="Genomic_DNA"/>
</dbReference>
<dbReference type="NCBIfam" id="TIGR01509">
    <property type="entry name" value="HAD-SF-IA-v3"/>
    <property type="match status" value="1"/>
</dbReference>
<organism evidence="1 2">
    <name type="scientific">Actinomyces capricornis</name>
    <dbReference type="NCBI Taxonomy" id="2755559"/>
    <lineage>
        <taxon>Bacteria</taxon>
        <taxon>Bacillati</taxon>
        <taxon>Actinomycetota</taxon>
        <taxon>Actinomycetes</taxon>
        <taxon>Actinomycetales</taxon>
        <taxon>Actinomycetaceae</taxon>
        <taxon>Actinomyces</taxon>
    </lineage>
</organism>
<dbReference type="SFLD" id="SFLDG01129">
    <property type="entry name" value="C1.5:_HAD__Beta-PGM__Phosphata"/>
    <property type="match status" value="1"/>
</dbReference>
<reference evidence="1 2" key="1">
    <citation type="submission" date="2021-08" db="EMBL/GenBank/DDBJ databases">
        <title>Whole genome sequence of novel Actinomyces species strain MAS-1.</title>
        <authorList>
            <person name="Saito M."/>
            <person name="Kuwahara N."/>
            <person name="Takizawa T."/>
            <person name="Gotouda H."/>
            <person name="Ochiai T."/>
        </authorList>
    </citation>
    <scope>NUCLEOTIDE SEQUENCE [LARGE SCALE GENOMIC DNA]</scope>
    <source>
        <strain evidence="1 2">MAS-1</strain>
    </source>
</reference>
<dbReference type="Gene3D" id="3.40.50.1000">
    <property type="entry name" value="HAD superfamily/HAD-like"/>
    <property type="match status" value="1"/>
</dbReference>